<dbReference type="Proteomes" id="UP000257200">
    <property type="component" value="Unplaced"/>
</dbReference>
<dbReference type="InParanoid" id="A0A3Q1F2T4"/>
<proteinExistence type="predicted"/>
<organism evidence="2 3">
    <name type="scientific">Acanthochromis polyacanthus</name>
    <name type="common">spiny chromis</name>
    <dbReference type="NCBI Taxonomy" id="80966"/>
    <lineage>
        <taxon>Eukaryota</taxon>
        <taxon>Metazoa</taxon>
        <taxon>Chordata</taxon>
        <taxon>Craniata</taxon>
        <taxon>Vertebrata</taxon>
        <taxon>Euteleostomi</taxon>
        <taxon>Actinopterygii</taxon>
        <taxon>Neopterygii</taxon>
        <taxon>Teleostei</taxon>
        <taxon>Neoteleostei</taxon>
        <taxon>Acanthomorphata</taxon>
        <taxon>Ovalentaria</taxon>
        <taxon>Pomacentridae</taxon>
        <taxon>Acanthochromis</taxon>
    </lineage>
</organism>
<name>A0A3Q1F2T4_9TELE</name>
<evidence type="ECO:0000313" key="2">
    <source>
        <dbReference type="Ensembl" id="ENSAPOP00000001695.1"/>
    </source>
</evidence>
<protein>
    <submittedName>
        <fullName evidence="2">Uncharacterized protein</fullName>
    </submittedName>
</protein>
<keyword evidence="3" id="KW-1185">Reference proteome</keyword>
<dbReference type="AlphaFoldDB" id="A0A3Q1F2T4"/>
<evidence type="ECO:0000256" key="1">
    <source>
        <dbReference type="SAM" id="MobiDB-lite"/>
    </source>
</evidence>
<feature type="compositionally biased region" description="Polar residues" evidence="1">
    <location>
        <begin position="60"/>
        <end position="72"/>
    </location>
</feature>
<sequence>VTNFKRYSLQFTKNVLLCQQVRMLAQAASDSNFGSLPITCRKQEITLQLSQVTPGVTSCSNHTNNKAPSCSSEPPEVSDETHLKDQQWRSLWSNTGGFDSGNTATFSSSVSTALPPFLSSADPFITQTSCVF</sequence>
<reference evidence="2" key="2">
    <citation type="submission" date="2025-09" db="UniProtKB">
        <authorList>
            <consortium name="Ensembl"/>
        </authorList>
    </citation>
    <scope>IDENTIFICATION</scope>
</reference>
<feature type="region of interest" description="Disordered" evidence="1">
    <location>
        <begin position="60"/>
        <end position="85"/>
    </location>
</feature>
<evidence type="ECO:0000313" key="3">
    <source>
        <dbReference type="Proteomes" id="UP000257200"/>
    </source>
</evidence>
<dbReference type="Ensembl" id="ENSAPOT00000014711.1">
    <property type="protein sequence ID" value="ENSAPOP00000001695.1"/>
    <property type="gene ID" value="ENSAPOG00000003031.1"/>
</dbReference>
<accession>A0A3Q1F2T4</accession>
<reference evidence="2" key="1">
    <citation type="submission" date="2025-08" db="UniProtKB">
        <authorList>
            <consortium name="Ensembl"/>
        </authorList>
    </citation>
    <scope>IDENTIFICATION</scope>
</reference>